<dbReference type="NCBIfam" id="TIGR01549">
    <property type="entry name" value="HAD-SF-IA-v1"/>
    <property type="match status" value="1"/>
</dbReference>
<dbReference type="SFLD" id="SFLDG01129">
    <property type="entry name" value="C1.5:_HAD__Beta-PGM__Phosphata"/>
    <property type="match status" value="1"/>
</dbReference>
<proteinExistence type="predicted"/>
<dbReference type="PANTHER" id="PTHR47478:SF1">
    <property type="entry name" value="PYRIMIDINE 5'-NUCLEOTIDASE YJJG"/>
    <property type="match status" value="1"/>
</dbReference>
<keyword evidence="1" id="KW-0378">Hydrolase</keyword>
<sequence length="230" mass="26822">MYKAILFDIDNTLLNYDLSELASMKQALAVHNLHNDLIWEEFWDTFRPINFRYWTDRNRNNHHIREVLEYSFTDTFTQMQQDTSVSKLITETYWELFCSSCHLEPHAEDILAYLHGKVKLGIITNGIGEAQRRRLQAGAIFDYFDALIISDEVGSWKPENRIFQEALDRLDVDASEALFVGDSIHDDFAGAVRMGMDFCLYNPRRLHYDQHPKPAYTVYSLGDLKNMLGV</sequence>
<dbReference type="Proteomes" id="UP000490800">
    <property type="component" value="Unassembled WGS sequence"/>
</dbReference>
<protein>
    <submittedName>
        <fullName evidence="1">HAD-IA family hydrolase</fullName>
    </submittedName>
</protein>
<name>A0A7X3FMP1_9BACL</name>
<dbReference type="InterPro" id="IPR052550">
    <property type="entry name" value="Pyrimidine_5'-ntase_YjjG"/>
</dbReference>
<dbReference type="PANTHER" id="PTHR47478">
    <property type="match status" value="1"/>
</dbReference>
<comment type="caution">
    <text evidence="1">The sequence shown here is derived from an EMBL/GenBank/DDBJ whole genome shotgun (WGS) entry which is preliminary data.</text>
</comment>
<dbReference type="InterPro" id="IPR041492">
    <property type="entry name" value="HAD_2"/>
</dbReference>
<dbReference type="Gene3D" id="1.10.150.240">
    <property type="entry name" value="Putative phosphatase, domain 2"/>
    <property type="match status" value="1"/>
</dbReference>
<reference evidence="1 2" key="1">
    <citation type="journal article" date="2019" name="Microorganisms">
        <title>Paenibacillus lutrae sp. nov., A Chitinolytic Species Isolated from A River Otter in Castril Natural Park, Granada, Spain.</title>
        <authorList>
            <person name="Rodriguez M."/>
            <person name="Reina J.C."/>
            <person name="Bejar V."/>
            <person name="Llamas I."/>
        </authorList>
    </citation>
    <scope>NUCLEOTIDE SEQUENCE [LARGE SCALE GENOMIC DNA]</scope>
    <source>
        <strain evidence="1 2">N10</strain>
    </source>
</reference>
<dbReference type="AlphaFoldDB" id="A0A7X3FMP1"/>
<dbReference type="GO" id="GO:0016787">
    <property type="term" value="F:hydrolase activity"/>
    <property type="evidence" value="ECO:0007669"/>
    <property type="project" value="UniProtKB-KW"/>
</dbReference>
<dbReference type="EMBL" id="RHLK01000021">
    <property type="protein sequence ID" value="MVP02299.1"/>
    <property type="molecule type" value="Genomic_DNA"/>
</dbReference>
<dbReference type="SUPFAM" id="SSF56784">
    <property type="entry name" value="HAD-like"/>
    <property type="match status" value="1"/>
</dbReference>
<dbReference type="SFLD" id="SFLDS00003">
    <property type="entry name" value="Haloacid_Dehalogenase"/>
    <property type="match status" value="1"/>
</dbReference>
<evidence type="ECO:0000313" key="1">
    <source>
        <dbReference type="EMBL" id="MVP02299.1"/>
    </source>
</evidence>
<dbReference type="NCBIfam" id="TIGR01509">
    <property type="entry name" value="HAD-SF-IA-v3"/>
    <property type="match status" value="1"/>
</dbReference>
<dbReference type="InterPro" id="IPR036412">
    <property type="entry name" value="HAD-like_sf"/>
</dbReference>
<dbReference type="InterPro" id="IPR023214">
    <property type="entry name" value="HAD_sf"/>
</dbReference>
<dbReference type="Pfam" id="PF13419">
    <property type="entry name" value="HAD_2"/>
    <property type="match status" value="1"/>
</dbReference>
<dbReference type="Gene3D" id="3.40.50.1000">
    <property type="entry name" value="HAD superfamily/HAD-like"/>
    <property type="match status" value="1"/>
</dbReference>
<organism evidence="1 2">
    <name type="scientific">Paenibacillus lutrae</name>
    <dbReference type="NCBI Taxonomy" id="2078573"/>
    <lineage>
        <taxon>Bacteria</taxon>
        <taxon>Bacillati</taxon>
        <taxon>Bacillota</taxon>
        <taxon>Bacilli</taxon>
        <taxon>Bacillales</taxon>
        <taxon>Paenibacillaceae</taxon>
        <taxon>Paenibacillus</taxon>
    </lineage>
</organism>
<evidence type="ECO:0000313" key="2">
    <source>
        <dbReference type="Proteomes" id="UP000490800"/>
    </source>
</evidence>
<gene>
    <name evidence="1" type="ORF">EDM21_22715</name>
</gene>
<dbReference type="InterPro" id="IPR023198">
    <property type="entry name" value="PGP-like_dom2"/>
</dbReference>
<dbReference type="InterPro" id="IPR006439">
    <property type="entry name" value="HAD-SF_hydro_IA"/>
</dbReference>
<dbReference type="RefSeq" id="WP_166542141.1">
    <property type="nucleotide sequence ID" value="NZ_RHLK01000021.1"/>
</dbReference>
<accession>A0A7X3FMP1</accession>
<keyword evidence="2" id="KW-1185">Reference proteome</keyword>